<dbReference type="RefSeq" id="WP_146782628.1">
    <property type="nucleotide sequence ID" value="NZ_VOLT01000001.1"/>
</dbReference>
<evidence type="ECO:0000256" key="3">
    <source>
        <dbReference type="ARBA" id="ARBA00006759"/>
    </source>
</evidence>
<comment type="similarity">
    <text evidence="3 7">Belongs to the metallo-beta-lactamase superfamily. Glyoxalase II family.</text>
</comment>
<dbReference type="PANTHER" id="PTHR43705">
    <property type="entry name" value="HYDROXYACYLGLUTATHIONE HYDROLASE"/>
    <property type="match status" value="1"/>
</dbReference>
<comment type="pathway">
    <text evidence="2 7">Secondary metabolite metabolism; methylglyoxal degradation; (R)-lactate from methylglyoxal: step 2/2.</text>
</comment>
<dbReference type="InterPro" id="IPR036866">
    <property type="entry name" value="RibonucZ/Hydroxyglut_hydro"/>
</dbReference>
<dbReference type="EMBL" id="VOLT01000001">
    <property type="protein sequence ID" value="TWX71961.1"/>
    <property type="molecule type" value="Genomic_DNA"/>
</dbReference>
<evidence type="ECO:0000256" key="6">
    <source>
        <dbReference type="ARBA" id="ARBA00022833"/>
    </source>
</evidence>
<comment type="catalytic activity">
    <reaction evidence="1 7">
        <text>an S-(2-hydroxyacyl)glutathione + H2O = a 2-hydroxy carboxylate + glutathione + H(+)</text>
        <dbReference type="Rhea" id="RHEA:21864"/>
        <dbReference type="ChEBI" id="CHEBI:15377"/>
        <dbReference type="ChEBI" id="CHEBI:15378"/>
        <dbReference type="ChEBI" id="CHEBI:57925"/>
        <dbReference type="ChEBI" id="CHEBI:58896"/>
        <dbReference type="ChEBI" id="CHEBI:71261"/>
        <dbReference type="EC" id="3.1.2.6"/>
    </reaction>
</comment>
<dbReference type="InterPro" id="IPR032282">
    <property type="entry name" value="HAGH_C"/>
</dbReference>
<dbReference type="InterPro" id="IPR001279">
    <property type="entry name" value="Metallo-B-lactamas"/>
</dbReference>
<accession>A0A5C6QTM2</accession>
<dbReference type="PANTHER" id="PTHR43705:SF1">
    <property type="entry name" value="HYDROXYACYLGLUTATHIONE HYDROLASE GLOB"/>
    <property type="match status" value="1"/>
</dbReference>
<dbReference type="Pfam" id="PF16123">
    <property type="entry name" value="HAGH_C"/>
    <property type="match status" value="1"/>
</dbReference>
<keyword evidence="10" id="KW-1185">Reference proteome</keyword>
<dbReference type="SMART" id="SM00849">
    <property type="entry name" value="Lactamase_B"/>
    <property type="match status" value="1"/>
</dbReference>
<sequence length="265" mass="29668">MTNSHQIVTAIKAFNDNYIWAISSENKDKIALVDPGDAVVCIEYLQENNLALSAILITHYHKDHVGGIEKLLEYSKDKAWPVTVYGPATENIAQLDITLKENDTVDLTDLNCQFTVLDLPGHTKGHIAYYNEKMVFCGDTLFSGGCGRLFEGTPQQMHHSLTKLSNLAADTLIYCAHEYTQANLAFALAVEPNNIDLHNYAEQVNVKRQQNQATIPSNIALELQINPFLRCHEHSIKLAAQTYSKQTQGNDSEVFSAIRAWKDNF</sequence>
<feature type="binding site" evidence="7">
    <location>
        <position position="122"/>
    </location>
    <ligand>
        <name>Zn(2+)</name>
        <dbReference type="ChEBI" id="CHEBI:29105"/>
        <label>1</label>
    </ligand>
</feature>
<feature type="binding site" evidence="7">
    <location>
        <position position="139"/>
    </location>
    <ligand>
        <name>Zn(2+)</name>
        <dbReference type="ChEBI" id="CHEBI:29105"/>
        <label>2</label>
    </ligand>
</feature>
<dbReference type="Pfam" id="PF00753">
    <property type="entry name" value="Lactamase_B"/>
    <property type="match status" value="1"/>
</dbReference>
<name>A0A5C6QTM2_9GAMM</name>
<keyword evidence="6 7" id="KW-0862">Zinc</keyword>
<dbReference type="InterPro" id="IPR050110">
    <property type="entry name" value="Glyoxalase_II_hydrolase"/>
</dbReference>
<evidence type="ECO:0000256" key="4">
    <source>
        <dbReference type="ARBA" id="ARBA00022723"/>
    </source>
</evidence>
<dbReference type="GO" id="GO:0004416">
    <property type="term" value="F:hydroxyacylglutathione hydrolase activity"/>
    <property type="evidence" value="ECO:0007669"/>
    <property type="project" value="UniProtKB-UniRule"/>
</dbReference>
<gene>
    <name evidence="7 9" type="primary">gloB</name>
    <name evidence="9" type="ORF">ESZ36_01645</name>
</gene>
<proteinExistence type="inferred from homology"/>
<organism evidence="9 10">
    <name type="scientific">Colwellia demingiae</name>
    <dbReference type="NCBI Taxonomy" id="89401"/>
    <lineage>
        <taxon>Bacteria</taxon>
        <taxon>Pseudomonadati</taxon>
        <taxon>Pseudomonadota</taxon>
        <taxon>Gammaproteobacteria</taxon>
        <taxon>Alteromonadales</taxon>
        <taxon>Colwelliaceae</taxon>
        <taxon>Colwellia</taxon>
    </lineage>
</organism>
<evidence type="ECO:0000256" key="1">
    <source>
        <dbReference type="ARBA" id="ARBA00001623"/>
    </source>
</evidence>
<dbReference type="EC" id="3.1.2.6" evidence="7"/>
<feature type="binding site" evidence="7">
    <location>
        <position position="177"/>
    </location>
    <ligand>
        <name>Zn(2+)</name>
        <dbReference type="ChEBI" id="CHEBI:29105"/>
        <label>2</label>
    </ligand>
</feature>
<dbReference type="UniPathway" id="UPA00619">
    <property type="reaction ID" value="UER00676"/>
</dbReference>
<feature type="domain" description="Metallo-beta-lactamase" evidence="8">
    <location>
        <begin position="16"/>
        <end position="177"/>
    </location>
</feature>
<dbReference type="Gene3D" id="3.60.15.10">
    <property type="entry name" value="Ribonuclease Z/Hydroxyacylglutathione hydrolase-like"/>
    <property type="match status" value="1"/>
</dbReference>
<evidence type="ECO:0000313" key="10">
    <source>
        <dbReference type="Proteomes" id="UP000321822"/>
    </source>
</evidence>
<feature type="binding site" evidence="7">
    <location>
        <position position="59"/>
    </location>
    <ligand>
        <name>Zn(2+)</name>
        <dbReference type="ChEBI" id="CHEBI:29105"/>
        <label>1</label>
    </ligand>
</feature>
<dbReference type="CDD" id="cd07723">
    <property type="entry name" value="hydroxyacylglutathione_hydrolase_MBL-fold"/>
    <property type="match status" value="1"/>
</dbReference>
<keyword evidence="5 7" id="KW-0378">Hydrolase</keyword>
<dbReference type="NCBIfam" id="TIGR03413">
    <property type="entry name" value="GSH_gloB"/>
    <property type="match status" value="1"/>
</dbReference>
<comment type="cofactor">
    <cofactor evidence="7">
        <name>Zn(2+)</name>
        <dbReference type="ChEBI" id="CHEBI:29105"/>
    </cofactor>
    <text evidence="7">Binds 2 Zn(2+) ions per subunit.</text>
</comment>
<evidence type="ECO:0000256" key="5">
    <source>
        <dbReference type="ARBA" id="ARBA00022801"/>
    </source>
</evidence>
<dbReference type="InterPro" id="IPR035680">
    <property type="entry name" value="Clx_II_MBL"/>
</dbReference>
<evidence type="ECO:0000256" key="7">
    <source>
        <dbReference type="HAMAP-Rule" id="MF_01374"/>
    </source>
</evidence>
<comment type="caution">
    <text evidence="9">The sequence shown here is derived from an EMBL/GenBank/DDBJ whole genome shotgun (WGS) entry which is preliminary data.</text>
</comment>
<dbReference type="PIRSF" id="PIRSF005457">
    <property type="entry name" value="Glx"/>
    <property type="match status" value="1"/>
</dbReference>
<dbReference type="OrthoDB" id="9802248at2"/>
<protein>
    <recommendedName>
        <fullName evidence="7">Hydroxyacylglutathione hydrolase</fullName>
        <ecNumber evidence="7">3.1.2.6</ecNumber>
    </recommendedName>
    <alternativeName>
        <fullName evidence="7">Glyoxalase II</fullName>
        <shortName evidence="7">Glx II</shortName>
    </alternativeName>
</protein>
<feature type="binding site" evidence="7">
    <location>
        <position position="61"/>
    </location>
    <ligand>
        <name>Zn(2+)</name>
        <dbReference type="ChEBI" id="CHEBI:29105"/>
        <label>1</label>
    </ligand>
</feature>
<dbReference type="Proteomes" id="UP000321822">
    <property type="component" value="Unassembled WGS sequence"/>
</dbReference>
<dbReference type="SUPFAM" id="SSF56281">
    <property type="entry name" value="Metallo-hydrolase/oxidoreductase"/>
    <property type="match status" value="1"/>
</dbReference>
<evidence type="ECO:0000259" key="8">
    <source>
        <dbReference type="SMART" id="SM00849"/>
    </source>
</evidence>
<evidence type="ECO:0000313" key="9">
    <source>
        <dbReference type="EMBL" id="TWX71961.1"/>
    </source>
</evidence>
<feature type="binding site" evidence="7">
    <location>
        <position position="139"/>
    </location>
    <ligand>
        <name>Zn(2+)</name>
        <dbReference type="ChEBI" id="CHEBI:29105"/>
        <label>1</label>
    </ligand>
</feature>
<keyword evidence="4 7" id="KW-0479">Metal-binding</keyword>
<dbReference type="AlphaFoldDB" id="A0A5C6QTM2"/>
<reference evidence="9 10" key="1">
    <citation type="submission" date="2019-07" db="EMBL/GenBank/DDBJ databases">
        <title>Genomes of sea-ice associated Colwellia species.</title>
        <authorList>
            <person name="Bowman J.P."/>
        </authorList>
    </citation>
    <scope>NUCLEOTIDE SEQUENCE [LARGE SCALE GENOMIC DNA]</scope>
    <source>
        <strain evidence="9 10">ACAM 459</strain>
    </source>
</reference>
<dbReference type="GO" id="GO:0046872">
    <property type="term" value="F:metal ion binding"/>
    <property type="evidence" value="ECO:0007669"/>
    <property type="project" value="UniProtKB-KW"/>
</dbReference>
<feature type="binding site" evidence="7">
    <location>
        <position position="63"/>
    </location>
    <ligand>
        <name>Zn(2+)</name>
        <dbReference type="ChEBI" id="CHEBI:29105"/>
        <label>2</label>
    </ligand>
</feature>
<dbReference type="HAMAP" id="MF_01374">
    <property type="entry name" value="Glyoxalase_2"/>
    <property type="match status" value="1"/>
</dbReference>
<evidence type="ECO:0000256" key="2">
    <source>
        <dbReference type="ARBA" id="ARBA00004963"/>
    </source>
</evidence>
<dbReference type="InterPro" id="IPR017782">
    <property type="entry name" value="Hydroxyacylglutathione_Hdrlase"/>
</dbReference>
<comment type="subunit">
    <text evidence="7">Monomer.</text>
</comment>
<dbReference type="GO" id="GO:0019243">
    <property type="term" value="P:methylglyoxal catabolic process to D-lactate via S-lactoyl-glutathione"/>
    <property type="evidence" value="ECO:0007669"/>
    <property type="project" value="UniProtKB-UniRule"/>
</dbReference>
<feature type="binding site" evidence="7">
    <location>
        <position position="64"/>
    </location>
    <ligand>
        <name>Zn(2+)</name>
        <dbReference type="ChEBI" id="CHEBI:29105"/>
        <label>2</label>
    </ligand>
</feature>
<comment type="function">
    <text evidence="7">Thiolesterase that catalyzes the hydrolysis of S-D-lactoyl-glutathione to form glutathione and D-lactic acid.</text>
</comment>